<proteinExistence type="predicted"/>
<sequence length="231" mass="25871">MTRVPYFNFYPADFMNGVRGLTAQEVGVYTMILCRIYEESGPVEYHPRRLSTYCGMREATFASVVEKLVDLDKLQLVDGMLSNRRAEGEIAKRADGLKIASKAGKASAEKRQQNQRQDATPVQQAFNHTDTDTDKYSVAKATEADCLDATADLSKDLFERGVKFLSRHGIGEQKARSIIGKWRKDHPDAEIISAFMDCAKSGAIDPIPWITARLIPPQRFVPDFSKYGVTQ</sequence>
<evidence type="ECO:0000256" key="1">
    <source>
        <dbReference type="SAM" id="MobiDB-lite"/>
    </source>
</evidence>
<gene>
    <name evidence="2" type="ORF">G5V65_11240</name>
</gene>
<feature type="region of interest" description="Disordered" evidence="1">
    <location>
        <begin position="102"/>
        <end position="131"/>
    </location>
</feature>
<protein>
    <submittedName>
        <fullName evidence="2">YdaU family protein</fullName>
    </submittedName>
</protein>
<accession>A0A6M1U9X0</accession>
<dbReference type="RefSeq" id="WP_165050054.1">
    <property type="nucleotide sequence ID" value="NZ_JAALFE010000010.1"/>
</dbReference>
<name>A0A6M1U9X0_9RHOB</name>
<evidence type="ECO:0000313" key="3">
    <source>
        <dbReference type="Proteomes" id="UP000474758"/>
    </source>
</evidence>
<feature type="compositionally biased region" description="Polar residues" evidence="1">
    <location>
        <begin position="114"/>
        <end position="128"/>
    </location>
</feature>
<dbReference type="EMBL" id="JAALFE010000010">
    <property type="protein sequence ID" value="NGQ91471.1"/>
    <property type="molecule type" value="Genomic_DNA"/>
</dbReference>
<comment type="caution">
    <text evidence="2">The sequence shown here is derived from an EMBL/GenBank/DDBJ whole genome shotgun (WGS) entry which is preliminary data.</text>
</comment>
<reference evidence="2 3" key="1">
    <citation type="submission" date="2020-02" db="EMBL/GenBank/DDBJ databases">
        <title>Rhodobacter translucens sp. nov., a novel bacterium isolated from activated sludge.</title>
        <authorList>
            <person name="Liu J."/>
        </authorList>
    </citation>
    <scope>NUCLEOTIDE SEQUENCE [LARGE SCALE GENOMIC DNA]</scope>
    <source>
        <strain evidence="2 3">HX-7-19</strain>
    </source>
</reference>
<organism evidence="2 3">
    <name type="scientific">Paragemmobacter kunshanensis</name>
    <dbReference type="NCBI Taxonomy" id="2583234"/>
    <lineage>
        <taxon>Bacteria</taxon>
        <taxon>Pseudomonadati</taxon>
        <taxon>Pseudomonadota</taxon>
        <taxon>Alphaproteobacteria</taxon>
        <taxon>Rhodobacterales</taxon>
        <taxon>Paracoccaceae</taxon>
        <taxon>Paragemmobacter</taxon>
    </lineage>
</organism>
<keyword evidence="3" id="KW-1185">Reference proteome</keyword>
<dbReference type="Pfam" id="PF07120">
    <property type="entry name" value="DUF1376"/>
    <property type="match status" value="1"/>
</dbReference>
<dbReference type="Proteomes" id="UP000474758">
    <property type="component" value="Unassembled WGS sequence"/>
</dbReference>
<evidence type="ECO:0000313" key="2">
    <source>
        <dbReference type="EMBL" id="NGQ91471.1"/>
    </source>
</evidence>
<dbReference type="InterPro" id="IPR010781">
    <property type="entry name" value="DUF1376"/>
</dbReference>
<dbReference type="AlphaFoldDB" id="A0A6M1U9X0"/>